<evidence type="ECO:0000313" key="2">
    <source>
        <dbReference type="EMBL" id="KAH7091137.1"/>
    </source>
</evidence>
<gene>
    <name evidence="2" type="ORF">FB567DRAFT_518036</name>
</gene>
<name>A0A8K0RC26_9PLEO</name>
<keyword evidence="1" id="KW-0732">Signal</keyword>
<keyword evidence="3" id="KW-1185">Reference proteome</keyword>
<accession>A0A8K0RC26</accession>
<evidence type="ECO:0000313" key="3">
    <source>
        <dbReference type="Proteomes" id="UP000813461"/>
    </source>
</evidence>
<comment type="caution">
    <text evidence="2">The sequence shown here is derived from an EMBL/GenBank/DDBJ whole genome shotgun (WGS) entry which is preliminary data.</text>
</comment>
<dbReference type="AlphaFoldDB" id="A0A8K0RC26"/>
<sequence>MKKFATLLTITTTAYSLAFDGPLPTPVKDLVYVALDGFTPKPTFAPRALPDIFRRQKPANPAVCGYLDGDTDYPVSCTAGSCIYNTASKWFGCCPSGDPAQCSIMTKCINSASVSSCLENSSCYNDPAAMACTASSAPFCVNMFASIKEGAMSHWVCGASATSVGVLASATSDSVSAKATSVLKSKSAAASSDASVIRQGGVQSTGAAGGSVVATGGAAATGASATGAGARQTAGAMFGVAGGLVGVFAVFL</sequence>
<proteinExistence type="predicted"/>
<feature type="signal peptide" evidence="1">
    <location>
        <begin position="1"/>
        <end position="16"/>
    </location>
</feature>
<evidence type="ECO:0000256" key="1">
    <source>
        <dbReference type="SAM" id="SignalP"/>
    </source>
</evidence>
<organism evidence="2 3">
    <name type="scientific">Paraphoma chrysanthemicola</name>
    <dbReference type="NCBI Taxonomy" id="798071"/>
    <lineage>
        <taxon>Eukaryota</taxon>
        <taxon>Fungi</taxon>
        <taxon>Dikarya</taxon>
        <taxon>Ascomycota</taxon>
        <taxon>Pezizomycotina</taxon>
        <taxon>Dothideomycetes</taxon>
        <taxon>Pleosporomycetidae</taxon>
        <taxon>Pleosporales</taxon>
        <taxon>Pleosporineae</taxon>
        <taxon>Phaeosphaeriaceae</taxon>
        <taxon>Paraphoma</taxon>
    </lineage>
</organism>
<reference evidence="2" key="1">
    <citation type="journal article" date="2021" name="Nat. Commun.">
        <title>Genetic determinants of endophytism in the Arabidopsis root mycobiome.</title>
        <authorList>
            <person name="Mesny F."/>
            <person name="Miyauchi S."/>
            <person name="Thiergart T."/>
            <person name="Pickel B."/>
            <person name="Atanasova L."/>
            <person name="Karlsson M."/>
            <person name="Huettel B."/>
            <person name="Barry K.W."/>
            <person name="Haridas S."/>
            <person name="Chen C."/>
            <person name="Bauer D."/>
            <person name="Andreopoulos W."/>
            <person name="Pangilinan J."/>
            <person name="LaButti K."/>
            <person name="Riley R."/>
            <person name="Lipzen A."/>
            <person name="Clum A."/>
            <person name="Drula E."/>
            <person name="Henrissat B."/>
            <person name="Kohler A."/>
            <person name="Grigoriev I.V."/>
            <person name="Martin F.M."/>
            <person name="Hacquard S."/>
        </authorList>
    </citation>
    <scope>NUCLEOTIDE SEQUENCE</scope>
    <source>
        <strain evidence="2">MPI-SDFR-AT-0120</strain>
    </source>
</reference>
<feature type="chain" id="PRO_5035458064" evidence="1">
    <location>
        <begin position="17"/>
        <end position="252"/>
    </location>
</feature>
<dbReference type="EMBL" id="JAGMVJ010000004">
    <property type="protein sequence ID" value="KAH7091137.1"/>
    <property type="molecule type" value="Genomic_DNA"/>
</dbReference>
<protein>
    <submittedName>
        <fullName evidence="2">Uncharacterized protein</fullName>
    </submittedName>
</protein>
<dbReference type="OrthoDB" id="5347452at2759"/>
<dbReference type="Proteomes" id="UP000813461">
    <property type="component" value="Unassembled WGS sequence"/>
</dbReference>